<sequence>MKSSPNSIRLPYIFTIALLFTTFVINTVVYSQGFNSNEWIFGYCGGATENNYLSFGKGNSPTVQSIPGSIVFTKNNSALAIDPITGQPFFVTNGELVYDFSQNPIQGVGSGLNGNIDGVQQVATGFLEYDPAGNKLFYIFYLSLSGDLQYAVVDMNAPGQATGNERPLGEITSKDNSIGSGSGALLVVKTPSSPSYLISFANGNLISRSLGASEGSFSTTDSQAISSTPKQIVFNEETNQLIIIPESDTDPILVLSFNTSGGTFGSPTPIAQSAGNGRYGGAEFSPDGNYIYYSAGDSLLRVPTANLSATPEVMPIAGSGTPPAGIFAVYDIKAGPDGILYYLYEEVDGGPQMIGKVTNPNEGDLTLIEVEEDPFSGTDFCGTVFPTFAPNADIEPTVNFTWAPDMPCANNPVQLTSVLTPENYRPVSFHWSFDPPLRDSTGNELPADYTQEHFLIPADAAQETSLNVILTVTFADGETKEVNHTISLTENDLQANFSPQDTTLCETCIDIGPLLSAQKGEEDGGAGGGGGVGSGQGGEDNYEYFWSNYRDEGWTGRKDNLVCKPGLYWALVREPGSSCYAYAEIRVKMWDVEDQTNNIWYFGDGAGLDFNPDPDDPDAPTPRPIASRHPQNIPAGTTTISSQDGQVLFYTDGQSVWDLNGDLMENGNDIGGENSSSQGVIAVPVPGEETLFYLFTTQVAANGQNVAKYSLVDIKSENPTGVGNVVTKDNFLFSPSTEHSAALDAGDTTWVMYHELGNNTFRAYPISASGIGQPILSSVGSNHGFNSGVGAMKFNSDGDQVAVTITEGGCNKVEIFDFDSETGEMSEYARIDLGCNGEVYGLELSEDGERVLVSYLNGGPGIEEFIIKANDNDDPDAAICPSCFNGARTRAQIEACIISTKNQISQTAGLNLGALQIGPNGQIYAAVVGDNRIGQISVGSGCNSQSTFTQDGVEAMPGTSNLGLPSFVQNSGSSIPEPSLAAPLRLCLDPELGAGALLEGGGEPDIDSYFWTITNNDDGTIIRNDYGGPGDEFQNLDQIFNTPGTYTIDLRVDRCGDAEYFRASTEILVEAPPELTLADDATLCAGNPVTLTAIEGYDPAEGLYDFQWTNAAGQVFGDENSNEIIVDEESIYTVNVSYRLPEGLSDDEALLYETCPSTAEIFVGPAFEFDLTQTATEVCYEETTVTFAPNTPITGEWFYELNGDPNRVALGEFFELELYINSLPGPGDYVIVFVTLDPILAECTIEKKLDLRVNELPLFTAVQTTPATDCNTPDGSFEITMQADAETLTVLETGDTFSTVLSGNSIQVTGLLPGVYTVEAENSTGCTYTASVTVENSNPPAGFEYTVTPTDEICGPSGVQNGLLTVDFTNSPQSGSYAVTRQGDGQVFQGTFSSTSQFDIIVPYGDYAVEIQDPTGCAIPDPTLYPIAQKFEVLFSVPADLTACQSFTFTPTSPDVLTYTVTNSTGTILSPDSNGEFTLMLSDTYTVRGEDPNGVNCPREETMVATITQPIDFEISPPIVDCQVGVQYEAILNNANPADVIFLWKDALGVIVGRRQTFVPSRSGDYTLEVQPVSGGLCPLDKKSFTAEVISQRVEVSLDIVPFCIDQTSTTITIQADMTNVADIEWYSVINGTRTRIPAYDGLPIIEVSQEGTYEVLLRSSVGCDLGRANGVVSKSTIIPPVVPVGFTICAIEGVTQSIDPGAYDNYSWKLNGVEVSQDPIFTPIEGGIYELTVSDNLGCEYIATIDVLEDCSLKIVFPNGVVLNDPNRNFILYANEYIDDVEVYIYNRWGELIFYCEHENVEPRQPFCPWDGQVRGEFVPNGTYAVVVKFTSKDQNKTEKLTKAITVIQ</sequence>
<organism evidence="3 4">
    <name type="scientific">Algoriphagus aquimarinus</name>
    <dbReference type="NCBI Taxonomy" id="237018"/>
    <lineage>
        <taxon>Bacteria</taxon>
        <taxon>Pseudomonadati</taxon>
        <taxon>Bacteroidota</taxon>
        <taxon>Cytophagia</taxon>
        <taxon>Cytophagales</taxon>
        <taxon>Cyclobacteriaceae</taxon>
        <taxon>Algoriphagus</taxon>
    </lineage>
</organism>
<protein>
    <submittedName>
        <fullName evidence="3">C-terminal domain of CHU protein family protein</fullName>
    </submittedName>
</protein>
<feature type="region of interest" description="Disordered" evidence="1">
    <location>
        <begin position="611"/>
        <end position="633"/>
    </location>
</feature>
<keyword evidence="2" id="KW-0812">Transmembrane</keyword>
<dbReference type="OrthoDB" id="9765926at2"/>
<keyword evidence="2" id="KW-0472">Membrane</keyword>
<keyword evidence="4" id="KW-1185">Reference proteome</keyword>
<dbReference type="Pfam" id="PF13585">
    <property type="entry name" value="CHU_C"/>
    <property type="match status" value="1"/>
</dbReference>
<dbReference type="Gene3D" id="2.60.40.10">
    <property type="entry name" value="Immunoglobulins"/>
    <property type="match status" value="1"/>
</dbReference>
<evidence type="ECO:0000313" key="4">
    <source>
        <dbReference type="Proteomes" id="UP000198790"/>
    </source>
</evidence>
<name>A0A1I1BAE3_9BACT</name>
<proteinExistence type="predicted"/>
<evidence type="ECO:0000256" key="2">
    <source>
        <dbReference type="SAM" id="Phobius"/>
    </source>
</evidence>
<dbReference type="InterPro" id="IPR013783">
    <property type="entry name" value="Ig-like_fold"/>
</dbReference>
<gene>
    <name evidence="3" type="ORF">SAMN04489723_1124</name>
</gene>
<dbReference type="EMBL" id="FOKK01000012">
    <property type="protein sequence ID" value="SFB47067.1"/>
    <property type="molecule type" value="Genomic_DNA"/>
</dbReference>
<dbReference type="RefSeq" id="WP_092898874.1">
    <property type="nucleotide sequence ID" value="NZ_FOKK01000012.1"/>
</dbReference>
<dbReference type="Proteomes" id="UP000198790">
    <property type="component" value="Unassembled WGS sequence"/>
</dbReference>
<accession>A0A1I1BAE3</accession>
<evidence type="ECO:0000256" key="1">
    <source>
        <dbReference type="SAM" id="MobiDB-lite"/>
    </source>
</evidence>
<reference evidence="3 4" key="1">
    <citation type="submission" date="2016-10" db="EMBL/GenBank/DDBJ databases">
        <authorList>
            <person name="de Groot N.N."/>
        </authorList>
    </citation>
    <scope>NUCLEOTIDE SEQUENCE [LARGE SCALE GENOMIC DNA]</scope>
    <source>
        <strain evidence="3 4">DSM 23399</strain>
    </source>
</reference>
<dbReference type="STRING" id="237018.SAMN04489723_1124"/>
<keyword evidence="2" id="KW-1133">Transmembrane helix</keyword>
<evidence type="ECO:0000313" key="3">
    <source>
        <dbReference type="EMBL" id="SFB47067.1"/>
    </source>
</evidence>
<dbReference type="SUPFAM" id="SSF82171">
    <property type="entry name" value="DPP6 N-terminal domain-like"/>
    <property type="match status" value="2"/>
</dbReference>
<feature type="transmembrane region" description="Helical" evidence="2">
    <location>
        <begin position="12"/>
        <end position="30"/>
    </location>
</feature>